<proteinExistence type="predicted"/>
<reference evidence="4" key="1">
    <citation type="journal article" date="2019" name="Curr. Biol.">
        <title>Genome Sequence of Striga asiatica Provides Insight into the Evolution of Plant Parasitism.</title>
        <authorList>
            <person name="Yoshida S."/>
            <person name="Kim S."/>
            <person name="Wafula E.K."/>
            <person name="Tanskanen J."/>
            <person name="Kim Y.M."/>
            <person name="Honaas L."/>
            <person name="Yang Z."/>
            <person name="Spallek T."/>
            <person name="Conn C.E."/>
            <person name="Ichihashi Y."/>
            <person name="Cheong K."/>
            <person name="Cui S."/>
            <person name="Der J.P."/>
            <person name="Gundlach H."/>
            <person name="Jiao Y."/>
            <person name="Hori C."/>
            <person name="Ishida J.K."/>
            <person name="Kasahara H."/>
            <person name="Kiba T."/>
            <person name="Kim M.S."/>
            <person name="Koo N."/>
            <person name="Laohavisit A."/>
            <person name="Lee Y.H."/>
            <person name="Lumba S."/>
            <person name="McCourt P."/>
            <person name="Mortimer J.C."/>
            <person name="Mutuku J.M."/>
            <person name="Nomura T."/>
            <person name="Sasaki-Sekimoto Y."/>
            <person name="Seto Y."/>
            <person name="Wang Y."/>
            <person name="Wakatake T."/>
            <person name="Sakakibara H."/>
            <person name="Demura T."/>
            <person name="Yamaguchi S."/>
            <person name="Yoneyama K."/>
            <person name="Manabe R.I."/>
            <person name="Nelson D.C."/>
            <person name="Schulman A.H."/>
            <person name="Timko M.P."/>
            <person name="dePamphilis C.W."/>
            <person name="Choi D."/>
            <person name="Shirasu K."/>
        </authorList>
    </citation>
    <scope>NUCLEOTIDE SEQUENCE [LARGE SCALE GENOMIC DNA]</scope>
    <source>
        <strain evidence="4">cv. UVA1</strain>
    </source>
</reference>
<dbReference type="EMBL" id="BKCP01002336">
    <property type="protein sequence ID" value="GER28224.1"/>
    <property type="molecule type" value="Genomic_DNA"/>
</dbReference>
<evidence type="ECO:0000313" key="3">
    <source>
        <dbReference type="EMBL" id="GER28224.1"/>
    </source>
</evidence>
<comment type="caution">
    <text evidence="3">The sequence shown here is derived from an EMBL/GenBank/DDBJ whole genome shotgun (WGS) entry which is preliminary data.</text>
</comment>
<keyword evidence="4" id="KW-1185">Reference proteome</keyword>
<dbReference type="InterPro" id="IPR024752">
    <property type="entry name" value="Myb/SANT-like_dom"/>
</dbReference>
<evidence type="ECO:0000256" key="1">
    <source>
        <dbReference type="SAM" id="MobiDB-lite"/>
    </source>
</evidence>
<name>A0A5A7P6P7_STRAF</name>
<feature type="compositionally biased region" description="Basic residues" evidence="1">
    <location>
        <begin position="1"/>
        <end position="11"/>
    </location>
</feature>
<dbReference type="AlphaFoldDB" id="A0A5A7P6P7"/>
<dbReference type="PANTHER" id="PTHR46929">
    <property type="entry name" value="EXPRESSED PROTEIN"/>
    <property type="match status" value="1"/>
</dbReference>
<accession>A0A5A7P6P7</accession>
<gene>
    <name evidence="3" type="ORF">STAS_03998</name>
</gene>
<evidence type="ECO:0000313" key="4">
    <source>
        <dbReference type="Proteomes" id="UP000325081"/>
    </source>
</evidence>
<dbReference type="PANTHER" id="PTHR46929:SF3">
    <property type="entry name" value="MYB_SANT-LIKE DOMAIN-CONTAINING PROTEIN"/>
    <property type="match status" value="1"/>
</dbReference>
<feature type="domain" description="Myb/SANT-like" evidence="2">
    <location>
        <begin position="29"/>
        <end position="121"/>
    </location>
</feature>
<feature type="compositionally biased region" description="Polar residues" evidence="1">
    <location>
        <begin position="276"/>
        <end position="286"/>
    </location>
</feature>
<sequence>MFSSLRGKRTSNKGPKGAMGQSKVFYTEQWTKPVDTKFIEYLVEQKREGNFDSRQQNFHAVFSALTDLNNAMGTNFTYSDAVARVKKLRKRYNVLHWMIHLSGVVYNPFNHSVSAAQDLWEYIVREEKLAMAYMIEGESAYDGLKALFHEGDDTISDDSVHEVINLSDVLTQDDGPDDDDDVVVVHNDQPANGSVNVQDARDGWQIVHENDSTNTNNSFWNELAWYGSESISVSSAPDPENPPSILSSTEEIMSKMNKHWATYNYTSKPIDRETIHSSVASSSTPNKVHEPRSPNKLGRYSMQFVSELVEVLNPGCSVFVPVLC</sequence>
<dbReference type="Proteomes" id="UP000325081">
    <property type="component" value="Unassembled WGS sequence"/>
</dbReference>
<organism evidence="3 4">
    <name type="scientific">Striga asiatica</name>
    <name type="common">Asiatic witchweed</name>
    <name type="synonym">Buchnera asiatica</name>
    <dbReference type="NCBI Taxonomy" id="4170"/>
    <lineage>
        <taxon>Eukaryota</taxon>
        <taxon>Viridiplantae</taxon>
        <taxon>Streptophyta</taxon>
        <taxon>Embryophyta</taxon>
        <taxon>Tracheophyta</taxon>
        <taxon>Spermatophyta</taxon>
        <taxon>Magnoliopsida</taxon>
        <taxon>eudicotyledons</taxon>
        <taxon>Gunneridae</taxon>
        <taxon>Pentapetalae</taxon>
        <taxon>asterids</taxon>
        <taxon>lamiids</taxon>
        <taxon>Lamiales</taxon>
        <taxon>Orobanchaceae</taxon>
        <taxon>Buchnereae</taxon>
        <taxon>Striga</taxon>
    </lineage>
</organism>
<protein>
    <submittedName>
        <fullName evidence="3">2-oxoglutarate (2OG) and Fe(II)-dependent oxygenase superfamily protein</fullName>
    </submittedName>
</protein>
<evidence type="ECO:0000259" key="2">
    <source>
        <dbReference type="Pfam" id="PF12776"/>
    </source>
</evidence>
<dbReference type="Pfam" id="PF12776">
    <property type="entry name" value="Myb_DNA-bind_3"/>
    <property type="match status" value="1"/>
</dbReference>
<feature type="region of interest" description="Disordered" evidence="1">
    <location>
        <begin position="1"/>
        <end position="20"/>
    </location>
</feature>
<feature type="region of interest" description="Disordered" evidence="1">
    <location>
        <begin position="276"/>
        <end position="295"/>
    </location>
</feature>